<accession>A0A919UFM6</accession>
<dbReference type="InterPro" id="IPR008965">
    <property type="entry name" value="CBM2/CBM3_carb-bd_dom_sf"/>
</dbReference>
<feature type="domain" description="CBM2" evidence="7">
    <location>
        <begin position="211"/>
        <end position="323"/>
    </location>
</feature>
<feature type="domain" description="Fibronectin type-III" evidence="6">
    <location>
        <begin position="33"/>
        <end position="121"/>
    </location>
</feature>
<dbReference type="SUPFAM" id="SSF49265">
    <property type="entry name" value="Fibronectin type III"/>
    <property type="match status" value="1"/>
</dbReference>
<dbReference type="GO" id="GO:0030247">
    <property type="term" value="F:polysaccharide binding"/>
    <property type="evidence" value="ECO:0007669"/>
    <property type="project" value="UniProtKB-UniRule"/>
</dbReference>
<dbReference type="GO" id="GO:0004553">
    <property type="term" value="F:hydrolase activity, hydrolyzing O-glycosyl compounds"/>
    <property type="evidence" value="ECO:0007669"/>
    <property type="project" value="InterPro"/>
</dbReference>
<dbReference type="EMBL" id="BONQ01000125">
    <property type="protein sequence ID" value="GIG49780.1"/>
    <property type="molecule type" value="Genomic_DNA"/>
</dbReference>
<name>A0A919UFM6_9ACTN</name>
<evidence type="ECO:0000313" key="8">
    <source>
        <dbReference type="EMBL" id="GIG49780.1"/>
    </source>
</evidence>
<evidence type="ECO:0000256" key="3">
    <source>
        <dbReference type="ARBA" id="ARBA00023295"/>
    </source>
</evidence>
<keyword evidence="5" id="KW-0732">Signal</keyword>
<dbReference type="InterPro" id="IPR050991">
    <property type="entry name" value="ECM_Regulatory_Proteins"/>
</dbReference>
<dbReference type="CDD" id="cd00063">
    <property type="entry name" value="FN3"/>
    <property type="match status" value="2"/>
</dbReference>
<proteinExistence type="predicted"/>
<dbReference type="InterPro" id="IPR001919">
    <property type="entry name" value="CBD2"/>
</dbReference>
<dbReference type="PANTHER" id="PTHR46708">
    <property type="entry name" value="TENASCIN"/>
    <property type="match status" value="1"/>
</dbReference>
<keyword evidence="9" id="KW-1185">Reference proteome</keyword>
<dbReference type="SUPFAM" id="SSF49384">
    <property type="entry name" value="Carbohydrate-binding domain"/>
    <property type="match status" value="1"/>
</dbReference>
<evidence type="ECO:0000256" key="5">
    <source>
        <dbReference type="SAM" id="SignalP"/>
    </source>
</evidence>
<dbReference type="Pfam" id="PF00553">
    <property type="entry name" value="CBM_2"/>
    <property type="match status" value="1"/>
</dbReference>
<reference evidence="8" key="1">
    <citation type="submission" date="2021-01" db="EMBL/GenBank/DDBJ databases">
        <title>Whole genome shotgun sequence of Dactylosporangium siamense NBRC 106093.</title>
        <authorList>
            <person name="Komaki H."/>
            <person name="Tamura T."/>
        </authorList>
    </citation>
    <scope>NUCLEOTIDE SEQUENCE</scope>
    <source>
        <strain evidence="8">NBRC 106093</strain>
    </source>
</reference>
<dbReference type="InterPro" id="IPR013783">
    <property type="entry name" value="Ig-like_fold"/>
</dbReference>
<evidence type="ECO:0000256" key="1">
    <source>
        <dbReference type="ARBA" id="ARBA00022737"/>
    </source>
</evidence>
<dbReference type="GO" id="GO:0000272">
    <property type="term" value="P:polysaccharide catabolic process"/>
    <property type="evidence" value="ECO:0007669"/>
    <property type="project" value="UniProtKB-KW"/>
</dbReference>
<feature type="domain" description="Fibronectin type-III" evidence="6">
    <location>
        <begin position="127"/>
        <end position="218"/>
    </location>
</feature>
<dbReference type="AlphaFoldDB" id="A0A919UFM6"/>
<dbReference type="PROSITE" id="PS50853">
    <property type="entry name" value="FN3"/>
    <property type="match status" value="2"/>
</dbReference>
<keyword evidence="3" id="KW-0378">Hydrolase</keyword>
<protein>
    <submittedName>
        <fullName evidence="8">Uncharacterized protein</fullName>
    </submittedName>
</protein>
<dbReference type="SMART" id="SM00637">
    <property type="entry name" value="CBD_II"/>
    <property type="match status" value="1"/>
</dbReference>
<comment type="caution">
    <text evidence="8">The sequence shown here is derived from an EMBL/GenBank/DDBJ whole genome shotgun (WGS) entry which is preliminary data.</text>
</comment>
<evidence type="ECO:0000313" key="9">
    <source>
        <dbReference type="Proteomes" id="UP000660611"/>
    </source>
</evidence>
<feature type="signal peptide" evidence="5">
    <location>
        <begin position="1"/>
        <end position="26"/>
    </location>
</feature>
<dbReference type="PROSITE" id="PS51173">
    <property type="entry name" value="CBM2"/>
    <property type="match status" value="1"/>
</dbReference>
<dbReference type="Pfam" id="PF00041">
    <property type="entry name" value="fn3"/>
    <property type="match status" value="1"/>
</dbReference>
<dbReference type="Proteomes" id="UP000660611">
    <property type="component" value="Unassembled WGS sequence"/>
</dbReference>
<evidence type="ECO:0000259" key="6">
    <source>
        <dbReference type="PROSITE" id="PS50853"/>
    </source>
</evidence>
<keyword evidence="1" id="KW-0677">Repeat</keyword>
<dbReference type="SMART" id="SM00060">
    <property type="entry name" value="FN3"/>
    <property type="match status" value="2"/>
</dbReference>
<gene>
    <name evidence="8" type="ORF">Dsi01nite_078210</name>
</gene>
<dbReference type="InterPro" id="IPR012291">
    <property type="entry name" value="CBM2_carb-bd_dom_sf"/>
</dbReference>
<evidence type="ECO:0000259" key="7">
    <source>
        <dbReference type="PROSITE" id="PS51173"/>
    </source>
</evidence>
<keyword evidence="4" id="KW-0624">Polysaccharide degradation</keyword>
<dbReference type="Gene3D" id="2.60.40.290">
    <property type="match status" value="1"/>
</dbReference>
<organism evidence="8 9">
    <name type="scientific">Dactylosporangium siamense</name>
    <dbReference type="NCBI Taxonomy" id="685454"/>
    <lineage>
        <taxon>Bacteria</taxon>
        <taxon>Bacillati</taxon>
        <taxon>Actinomycetota</taxon>
        <taxon>Actinomycetes</taxon>
        <taxon>Micromonosporales</taxon>
        <taxon>Micromonosporaceae</taxon>
        <taxon>Dactylosporangium</taxon>
    </lineage>
</organism>
<sequence length="323" mass="32800">MKRTLLQFLAPLTAALLALAPASATAATGTLDAPTNVQAVHVADTTADLWWNGDARSDEAVIERNVGGAWSPFARGAFGALHLTGLHPGTGYTLRISLVAAGYTASPPSAPVTFTTLTGPDTVAPSAPGSMLFSSITTTAVSLLWAESTDNVEVTGYHLQQLVGGAWTTIRTVDAFSRFQRVTGLSAGTSYTFAVLAFDARGNTSARSAPATVTTLAATAAPTCQAQIILFSPGFLATVTITNTTAAPVSGWAVRFNLAATASVSNSFGGTLTRAGNTGTISPPAWGGTISPGGQLTAGFSGTATPFTPPESFTLNGTPCTVV</sequence>
<dbReference type="RefSeq" id="WP_203851445.1">
    <property type="nucleotide sequence ID" value="NZ_BAAAVW010000008.1"/>
</dbReference>
<keyword evidence="3" id="KW-0326">Glycosidase</keyword>
<keyword evidence="2" id="KW-0119">Carbohydrate metabolism</keyword>
<evidence type="ECO:0000256" key="4">
    <source>
        <dbReference type="ARBA" id="ARBA00023326"/>
    </source>
</evidence>
<dbReference type="Gene3D" id="2.60.40.10">
    <property type="entry name" value="Immunoglobulins"/>
    <property type="match status" value="2"/>
</dbReference>
<feature type="chain" id="PRO_5036767789" evidence="5">
    <location>
        <begin position="27"/>
        <end position="323"/>
    </location>
</feature>
<evidence type="ECO:0000256" key="2">
    <source>
        <dbReference type="ARBA" id="ARBA00023277"/>
    </source>
</evidence>
<dbReference type="PANTHER" id="PTHR46708:SF2">
    <property type="entry name" value="FIBRONECTIN TYPE-III DOMAIN-CONTAINING PROTEIN"/>
    <property type="match status" value="1"/>
</dbReference>
<dbReference type="InterPro" id="IPR003961">
    <property type="entry name" value="FN3_dom"/>
</dbReference>
<dbReference type="InterPro" id="IPR036116">
    <property type="entry name" value="FN3_sf"/>
</dbReference>